<proteinExistence type="predicted"/>
<dbReference type="AlphaFoldDB" id="A0A3D9C8G2"/>
<organism evidence="1 2">
    <name type="scientific">Chryseobacterium pennae</name>
    <dbReference type="NCBI Taxonomy" id="2258962"/>
    <lineage>
        <taxon>Bacteria</taxon>
        <taxon>Pseudomonadati</taxon>
        <taxon>Bacteroidota</taxon>
        <taxon>Flavobacteriia</taxon>
        <taxon>Flavobacteriales</taxon>
        <taxon>Weeksellaceae</taxon>
        <taxon>Chryseobacterium group</taxon>
        <taxon>Chryseobacterium</taxon>
    </lineage>
</organism>
<keyword evidence="2" id="KW-1185">Reference proteome</keyword>
<protein>
    <submittedName>
        <fullName evidence="1">Uncharacterized protein</fullName>
    </submittedName>
</protein>
<dbReference type="RefSeq" id="WP_115971320.1">
    <property type="nucleotide sequence ID" value="NZ_QNVT01000012.1"/>
</dbReference>
<dbReference type="EMBL" id="QNVT01000012">
    <property type="protein sequence ID" value="REC61782.1"/>
    <property type="molecule type" value="Genomic_DNA"/>
</dbReference>
<dbReference type="Proteomes" id="UP000256686">
    <property type="component" value="Unassembled WGS sequence"/>
</dbReference>
<comment type="caution">
    <text evidence="1">The sequence shown here is derived from an EMBL/GenBank/DDBJ whole genome shotgun (WGS) entry which is preliminary data.</text>
</comment>
<evidence type="ECO:0000313" key="2">
    <source>
        <dbReference type="Proteomes" id="UP000256686"/>
    </source>
</evidence>
<evidence type="ECO:0000313" key="1">
    <source>
        <dbReference type="EMBL" id="REC61782.1"/>
    </source>
</evidence>
<name>A0A3D9C8G2_9FLAO</name>
<gene>
    <name evidence="1" type="ORF">DRF65_13670</name>
</gene>
<accession>A0A3D9C8G2</accession>
<sequence length="201" mass="23182">MRRNLFLIIAFLAILFSCSKEDVTQQQADELAQKLTKNAQIDQKVIDRAIDSFFNTLPDKIEMDYTKGQEIHTMSDGTKKTMRLKQPVSDGISKKANYTTEIDISIPDEGLPVWTIPGARIFLVGKYMEDAGSYYQSEYVGNPVDFYGNKKVVRSLFGVTRWMEGLIGKWRGYANYVVYNLNTIERTKQVEWDASWQIPRR</sequence>
<dbReference type="PROSITE" id="PS51257">
    <property type="entry name" value="PROKAR_LIPOPROTEIN"/>
    <property type="match status" value="1"/>
</dbReference>
<reference evidence="2" key="1">
    <citation type="submission" date="2018-06" db="EMBL/GenBank/DDBJ databases">
        <authorList>
            <person name="Lum Nde A."/>
            <person name="Hugo C."/>
        </authorList>
    </citation>
    <scope>NUCLEOTIDE SEQUENCE [LARGE SCALE GENOMIC DNA]</scope>
    <source>
        <strain evidence="2">1_F178</strain>
    </source>
</reference>